<dbReference type="FunFam" id="1.10.238.10:FF:000178">
    <property type="entry name" value="Calmodulin-2 A"/>
    <property type="match status" value="1"/>
</dbReference>
<name>Q4SMB6_TETNG</name>
<sequence>DFKEAFGLFDRVGDNQVAYNQVADIMRALGQNPTNKDVTKILGNPSADDMANKRLNFDAFLPMLKEVDSLPKGTVDDYVEGLRVFDKEGNGTVMGAELRIVLSTLGEKMSEPEIEALMAGQEDENGSVHYEEASRRSAEETVAHLQAAPRCPGHQQHRAKDQPRKDKDYEQGMLKRTHLVVFCFSFISNPPVSEHPHHLSGVDPHLSLGLCSPRGMSPLAAWGEKRGRRGDRSSSEGRSLPSHRHLIQSQNH</sequence>
<evidence type="ECO:0000256" key="2">
    <source>
        <dbReference type="ARBA" id="ARBA00023123"/>
    </source>
</evidence>
<feature type="non-terminal residue" evidence="7">
    <location>
        <position position="1"/>
    </location>
</feature>
<dbReference type="Gene3D" id="1.10.238.10">
    <property type="entry name" value="EF-hand"/>
    <property type="match status" value="2"/>
</dbReference>
<feature type="compositionally biased region" description="Basic and acidic residues" evidence="5">
    <location>
        <begin position="158"/>
        <end position="168"/>
    </location>
</feature>
<dbReference type="SUPFAM" id="SSF47473">
    <property type="entry name" value="EF-hand"/>
    <property type="match status" value="1"/>
</dbReference>
<accession>Q4SMB6</accession>
<dbReference type="GO" id="GO:0005509">
    <property type="term" value="F:calcium ion binding"/>
    <property type="evidence" value="ECO:0007669"/>
    <property type="project" value="InterPro"/>
</dbReference>
<dbReference type="GO" id="GO:0043292">
    <property type="term" value="C:contractile muscle fiber"/>
    <property type="evidence" value="ECO:0007669"/>
    <property type="project" value="TreeGrafter"/>
</dbReference>
<dbReference type="GO" id="GO:0016460">
    <property type="term" value="C:myosin II complex"/>
    <property type="evidence" value="ECO:0007669"/>
    <property type="project" value="TreeGrafter"/>
</dbReference>
<dbReference type="InterPro" id="IPR050230">
    <property type="entry name" value="CALM/Myosin/TropC-like"/>
</dbReference>
<feature type="compositionally biased region" description="Basic and acidic residues" evidence="5">
    <location>
        <begin position="129"/>
        <end position="142"/>
    </location>
</feature>
<reference evidence="7" key="1">
    <citation type="journal article" date="2004" name="Nature">
        <title>Genome duplication in the teleost fish Tetraodon nigroviridis reveals the early vertebrate proto-karyotype.</title>
        <authorList>
            <person name="Jaillon O."/>
            <person name="Aury J.-M."/>
            <person name="Brunet F."/>
            <person name="Petit J.-L."/>
            <person name="Stange-Thomann N."/>
            <person name="Mauceli E."/>
            <person name="Bouneau L."/>
            <person name="Fischer C."/>
            <person name="Ozouf-Costaz C."/>
            <person name="Bernot A."/>
            <person name="Nicaud S."/>
            <person name="Jaffe D."/>
            <person name="Fisher S."/>
            <person name="Lutfalla G."/>
            <person name="Dossat C."/>
            <person name="Segurens B."/>
            <person name="Dasilva C."/>
            <person name="Salanoubat M."/>
            <person name="Levy M."/>
            <person name="Boudet N."/>
            <person name="Castellano S."/>
            <person name="Anthouard V."/>
            <person name="Jubin C."/>
            <person name="Castelli V."/>
            <person name="Katinka M."/>
            <person name="Vacherie B."/>
            <person name="Biemont C."/>
            <person name="Skalli Z."/>
            <person name="Cattolico L."/>
            <person name="Poulain J."/>
            <person name="De Berardinis V."/>
            <person name="Cruaud C."/>
            <person name="Duprat S."/>
            <person name="Brottier P."/>
            <person name="Coutanceau J.-P."/>
            <person name="Gouzy J."/>
            <person name="Parra G."/>
            <person name="Lardier G."/>
            <person name="Chapple C."/>
            <person name="McKernan K.J."/>
            <person name="McEwan P."/>
            <person name="Bosak S."/>
            <person name="Kellis M."/>
            <person name="Volff J.-N."/>
            <person name="Guigo R."/>
            <person name="Zody M.C."/>
            <person name="Mesirov J."/>
            <person name="Lindblad-Toh K."/>
            <person name="Birren B."/>
            <person name="Nusbaum C."/>
            <person name="Kahn D."/>
            <person name="Robinson-Rechavi M."/>
            <person name="Laudet V."/>
            <person name="Schachter V."/>
            <person name="Quetier F."/>
            <person name="Saurin W."/>
            <person name="Scarpelli C."/>
            <person name="Wincker P."/>
            <person name="Lander E.S."/>
            <person name="Weissenbach J."/>
            <person name="Roest Crollius H."/>
        </authorList>
    </citation>
    <scope>NUCLEOTIDE SEQUENCE [LARGE SCALE GENOMIC DNA]</scope>
</reference>
<evidence type="ECO:0000256" key="5">
    <source>
        <dbReference type="SAM" id="MobiDB-lite"/>
    </source>
</evidence>
<protein>
    <submittedName>
        <fullName evidence="7">(spotted green pufferfish) hypothetical protein</fullName>
    </submittedName>
</protein>
<organism evidence="7">
    <name type="scientific">Tetraodon nigroviridis</name>
    <name type="common">Spotted green pufferfish</name>
    <name type="synonym">Chelonodon nigroviridis</name>
    <dbReference type="NCBI Taxonomy" id="99883"/>
    <lineage>
        <taxon>Eukaryota</taxon>
        <taxon>Metazoa</taxon>
        <taxon>Chordata</taxon>
        <taxon>Craniata</taxon>
        <taxon>Vertebrata</taxon>
        <taxon>Euteleostomi</taxon>
        <taxon>Actinopterygii</taxon>
        <taxon>Neopterygii</taxon>
        <taxon>Teleostei</taxon>
        <taxon>Neoteleostei</taxon>
        <taxon>Acanthomorphata</taxon>
        <taxon>Eupercaria</taxon>
        <taxon>Tetraodontiformes</taxon>
        <taxon>Tetradontoidea</taxon>
        <taxon>Tetraodontidae</taxon>
        <taxon>Tetraodon</taxon>
    </lineage>
</organism>
<keyword evidence="1" id="KW-0677">Repeat</keyword>
<comment type="caution">
    <text evidence="7">The sequence shown here is derived from an EMBL/GenBank/DDBJ whole genome shotgun (WGS) entry which is preliminary data.</text>
</comment>
<feature type="region of interest" description="Disordered" evidence="5">
    <location>
        <begin position="121"/>
        <end position="168"/>
    </location>
</feature>
<keyword evidence="4" id="KW-0514">Muscle protein</keyword>
<feature type="domain" description="EF-hand" evidence="6">
    <location>
        <begin position="73"/>
        <end position="108"/>
    </location>
</feature>
<feature type="region of interest" description="Disordered" evidence="5">
    <location>
        <begin position="221"/>
        <end position="252"/>
    </location>
</feature>
<reference evidence="7" key="2">
    <citation type="submission" date="2004-02" db="EMBL/GenBank/DDBJ databases">
        <authorList>
            <consortium name="Genoscope"/>
            <consortium name="Whitehead Institute Centre for Genome Research"/>
        </authorList>
    </citation>
    <scope>NUCLEOTIDE SEQUENCE</scope>
</reference>
<evidence type="ECO:0000256" key="1">
    <source>
        <dbReference type="ARBA" id="ARBA00022737"/>
    </source>
</evidence>
<dbReference type="CDD" id="cd00051">
    <property type="entry name" value="EFh"/>
    <property type="match status" value="1"/>
</dbReference>
<dbReference type="InterPro" id="IPR002048">
    <property type="entry name" value="EF_hand_dom"/>
</dbReference>
<dbReference type="OrthoDB" id="5959761at2759"/>
<proteinExistence type="predicted"/>
<dbReference type="PANTHER" id="PTHR23048:SF3">
    <property type="entry name" value="MYOSIN LIGHT CHAIN 1_3, SKELETAL MUSCLE ISOFORM"/>
    <property type="match status" value="1"/>
</dbReference>
<keyword evidence="3" id="KW-0505">Motor protein</keyword>
<dbReference type="KEGG" id="tng:GSTEN00015855G001"/>
<evidence type="ECO:0000313" key="7">
    <source>
        <dbReference type="EMBL" id="CAF98216.1"/>
    </source>
</evidence>
<dbReference type="InterPro" id="IPR011992">
    <property type="entry name" value="EF-hand-dom_pair"/>
</dbReference>
<evidence type="ECO:0000256" key="4">
    <source>
        <dbReference type="ARBA" id="ARBA00023179"/>
    </source>
</evidence>
<evidence type="ECO:0000256" key="3">
    <source>
        <dbReference type="ARBA" id="ARBA00023175"/>
    </source>
</evidence>
<dbReference type="PANTHER" id="PTHR23048">
    <property type="entry name" value="MYOSIN LIGHT CHAIN 1, 3"/>
    <property type="match status" value="1"/>
</dbReference>
<feature type="domain" description="EF-hand" evidence="6">
    <location>
        <begin position="1"/>
        <end position="32"/>
    </location>
</feature>
<dbReference type="PROSITE" id="PS50222">
    <property type="entry name" value="EF_HAND_2"/>
    <property type="match status" value="2"/>
</dbReference>
<keyword evidence="2" id="KW-0518">Myosin</keyword>
<gene>
    <name evidence="7" type="ORF">GSTENG00015855001</name>
</gene>
<dbReference type="EMBL" id="CAAE01014553">
    <property type="protein sequence ID" value="CAF98216.1"/>
    <property type="molecule type" value="Genomic_DNA"/>
</dbReference>
<dbReference type="AlphaFoldDB" id="Q4SMB6"/>
<evidence type="ECO:0000259" key="6">
    <source>
        <dbReference type="PROSITE" id="PS50222"/>
    </source>
</evidence>